<dbReference type="AlphaFoldDB" id="A0AAY4C2U7"/>
<name>A0AAY4C2U7_9TELE</name>
<dbReference type="InterPro" id="IPR001910">
    <property type="entry name" value="Inosine/uridine_hydrolase_dom"/>
</dbReference>
<dbReference type="Gene3D" id="3.90.245.10">
    <property type="entry name" value="Ribonucleoside hydrolase-like"/>
    <property type="match status" value="1"/>
</dbReference>
<dbReference type="PANTHER" id="PTHR46190">
    <property type="entry name" value="SI:CH211-201H21.5-RELATED"/>
    <property type="match status" value="1"/>
</dbReference>
<gene>
    <name evidence="3" type="primary">LOC114774379</name>
</gene>
<feature type="domain" description="Inosine/uridine-preferring nucleoside hydrolase" evidence="2">
    <location>
        <begin position="6"/>
        <end position="320"/>
    </location>
</feature>
<evidence type="ECO:0000313" key="4">
    <source>
        <dbReference type="Proteomes" id="UP000694580"/>
    </source>
</evidence>
<dbReference type="Proteomes" id="UP000694580">
    <property type="component" value="Unplaced"/>
</dbReference>
<dbReference type="CDD" id="cd02649">
    <property type="entry name" value="nuc_hydro_CeIAG"/>
    <property type="match status" value="1"/>
</dbReference>
<dbReference type="InterPro" id="IPR036452">
    <property type="entry name" value="Ribo_hydro-like"/>
</dbReference>
<proteinExistence type="inferred from homology"/>
<dbReference type="Ensembl" id="ENSDCDT00010033767.1">
    <property type="protein sequence ID" value="ENSDCDP00010027287.1"/>
    <property type="gene ID" value="ENSDCDG00010017292.1"/>
</dbReference>
<evidence type="ECO:0000313" key="3">
    <source>
        <dbReference type="Ensembl" id="ENSDCDP00010027287.1"/>
    </source>
</evidence>
<dbReference type="SUPFAM" id="SSF53590">
    <property type="entry name" value="Nucleoside hydrolase"/>
    <property type="match status" value="1"/>
</dbReference>
<accession>A0AAY4C2U7</accession>
<evidence type="ECO:0000256" key="1">
    <source>
        <dbReference type="ARBA" id="ARBA00009176"/>
    </source>
</evidence>
<dbReference type="PANTHER" id="PTHR46190:SF1">
    <property type="entry name" value="SI:CH211-201H21.5"/>
    <property type="match status" value="1"/>
</dbReference>
<evidence type="ECO:0000259" key="2">
    <source>
        <dbReference type="Pfam" id="PF01156"/>
    </source>
</evidence>
<dbReference type="GO" id="GO:0016799">
    <property type="term" value="F:hydrolase activity, hydrolyzing N-glycosyl compounds"/>
    <property type="evidence" value="ECO:0007669"/>
    <property type="project" value="InterPro"/>
</dbReference>
<reference evidence="3" key="1">
    <citation type="submission" date="2025-08" db="UniProtKB">
        <authorList>
            <consortium name="Ensembl"/>
        </authorList>
    </citation>
    <scope>IDENTIFICATION</scope>
</reference>
<keyword evidence="4" id="KW-1185">Reference proteome</keyword>
<dbReference type="InterPro" id="IPR052775">
    <property type="entry name" value="IUN_hydrolase"/>
</dbReference>
<sequence>MAQKLLLIDTDCGIDDAQAIMMALAEPTVKVVGITCCFGNTTVDYVCQNVVKVLSVCERSEIQVFRGACCPLVGGKNDFTDHFGTDGLGDVLEDRDSEVWKDKIQKEHAALAMIRLASENQGKISLVAVGPLTNLAMAVRLDPTFPRNLKDLYIMGGNMEGKGNMTPCAEFNFVMDPESAYVVLEEYLCPTHIATWEFTCRNTLPWWLEIPLDAFTYMVNQDTAAAKFMKLITSKCWAFSKTFGENNRDVHFGQGFVPYDSFAVAACIDQRTVTDSIQCPVRVELQGSLGRGMLALDPTNMLKKSHSASVMKSCDQTKFCKLLMASLNQP</sequence>
<reference evidence="3" key="2">
    <citation type="submission" date="2025-09" db="UniProtKB">
        <authorList>
            <consortium name="Ensembl"/>
        </authorList>
    </citation>
    <scope>IDENTIFICATION</scope>
</reference>
<organism evidence="3 4">
    <name type="scientific">Denticeps clupeoides</name>
    <name type="common">denticle herring</name>
    <dbReference type="NCBI Taxonomy" id="299321"/>
    <lineage>
        <taxon>Eukaryota</taxon>
        <taxon>Metazoa</taxon>
        <taxon>Chordata</taxon>
        <taxon>Craniata</taxon>
        <taxon>Vertebrata</taxon>
        <taxon>Euteleostomi</taxon>
        <taxon>Actinopterygii</taxon>
        <taxon>Neopterygii</taxon>
        <taxon>Teleostei</taxon>
        <taxon>Clupei</taxon>
        <taxon>Clupeiformes</taxon>
        <taxon>Denticipitoidei</taxon>
        <taxon>Denticipitidae</taxon>
        <taxon>Denticeps</taxon>
    </lineage>
</organism>
<comment type="similarity">
    <text evidence="1">Belongs to the IUNH family.</text>
</comment>
<dbReference type="Pfam" id="PF01156">
    <property type="entry name" value="IU_nuc_hydro"/>
    <property type="match status" value="1"/>
</dbReference>
<dbReference type="GeneTree" id="ENSGT00940000166460"/>
<protein>
    <recommendedName>
        <fullName evidence="2">Inosine/uridine-preferring nucleoside hydrolase domain-containing protein</fullName>
    </recommendedName>
</protein>